<feature type="compositionally biased region" description="Basic and acidic residues" evidence="5">
    <location>
        <begin position="737"/>
        <end position="748"/>
    </location>
</feature>
<keyword evidence="4" id="KW-0904">Protein phosphatase</keyword>
<dbReference type="PROSITE" id="PS00383">
    <property type="entry name" value="TYR_PHOSPHATASE_1"/>
    <property type="match status" value="1"/>
</dbReference>
<dbReference type="PANTHER" id="PTHR10159">
    <property type="entry name" value="DUAL SPECIFICITY PROTEIN PHOSPHATASE"/>
    <property type="match status" value="1"/>
</dbReference>
<dbReference type="Gene3D" id="3.90.190.10">
    <property type="entry name" value="Protein tyrosine phosphatase superfamily"/>
    <property type="match status" value="1"/>
</dbReference>
<evidence type="ECO:0000313" key="9">
    <source>
        <dbReference type="Proteomes" id="UP000318447"/>
    </source>
</evidence>
<dbReference type="InterPro" id="IPR000340">
    <property type="entry name" value="Dual-sp_phosphatase_cat-dom"/>
</dbReference>
<feature type="domain" description="Tyrosine-protein phosphatase" evidence="6">
    <location>
        <begin position="294"/>
        <end position="443"/>
    </location>
</feature>
<dbReference type="PROSITE" id="PS50054">
    <property type="entry name" value="TYR_PHOSPHATASE_DUAL"/>
    <property type="match status" value="1"/>
</dbReference>
<evidence type="ECO:0000313" key="8">
    <source>
        <dbReference type="EMBL" id="TPP44034.1"/>
    </source>
</evidence>
<feature type="compositionally biased region" description="Low complexity" evidence="5">
    <location>
        <begin position="53"/>
        <end position="68"/>
    </location>
</feature>
<dbReference type="Pfam" id="PF00782">
    <property type="entry name" value="DSPc"/>
    <property type="match status" value="1"/>
</dbReference>
<feature type="compositionally biased region" description="Basic residues" evidence="5">
    <location>
        <begin position="707"/>
        <end position="716"/>
    </location>
</feature>
<feature type="compositionally biased region" description="Polar residues" evidence="5">
    <location>
        <begin position="654"/>
        <end position="663"/>
    </location>
</feature>
<accession>A0A504X781</accession>
<reference evidence="9" key="1">
    <citation type="submission" date="2019-02" db="EMBL/GenBank/DDBJ databases">
        <title>FDA dAtabase for Regulatory Grade micrObial Sequences (FDA-ARGOS): Supporting development and validation of Infectious Disease Dx tests.</title>
        <authorList>
            <person name="Duncan R."/>
            <person name="Fisher C."/>
            <person name="Tallon L."/>
            <person name="Sadzewicz L."/>
            <person name="Sengamalay N."/>
            <person name="Ott S."/>
            <person name="Godinez A."/>
            <person name="Nagaraj S."/>
            <person name="Vavikolanu K."/>
            <person name="Nadendla S."/>
            <person name="Aluvathingal J."/>
            <person name="Sichtig H."/>
        </authorList>
    </citation>
    <scope>NUCLEOTIDE SEQUENCE [LARGE SCALE GENOMIC DNA]</scope>
    <source>
        <strain evidence="9">FDAARGOS_361</strain>
    </source>
</reference>
<dbReference type="EMBL" id="RHLC01000038">
    <property type="protein sequence ID" value="TPP44034.1"/>
    <property type="molecule type" value="Genomic_DNA"/>
</dbReference>
<feature type="compositionally biased region" description="Polar residues" evidence="5">
    <location>
        <begin position="83"/>
        <end position="100"/>
    </location>
</feature>
<dbReference type="GO" id="GO:0017017">
    <property type="term" value="F:MAP kinase tyrosine/serine/threonine phosphatase activity"/>
    <property type="evidence" value="ECO:0007669"/>
    <property type="project" value="TreeGrafter"/>
</dbReference>
<feature type="region of interest" description="Disordered" evidence="5">
    <location>
        <begin position="639"/>
        <end position="810"/>
    </location>
</feature>
<sequence>MSSSSPVQKPAARPPPLHSPHSPYNKSLTPAFGGRFDNYDDASARRSQPPQPQSSQPQTPQQQQLSTLDGDRPDADGSGGGQWSQNTSQPSTPCNESPSSPKAKPNAGSAGLATPPSGVAKDARLACRQYLEEAYTPTSASEAGGESGRPQKKELRLEDCTANFSNYRTVFSPAYALSTATSVSLDTGCTDGRDFSIFSFGSSVRDNFDALAASSCRHGLQMAPSSTAIPETAAAPGAPRSVGVPASPSRGSRMSKCKRCLQNLNGPAFDLKAVQEAQHTFLEEESVCNAAKVYPMSDITSLLAVGSWKDASNPELLKAHNIRYVLNVAKELIPTEEAKMIAQNNDIVSEWIPMSDSHTQDVSEHLIKAFRFIERARSEHSRVLVHCRRGISRSAAIIVAYLMASEHRSYEDALKFVTERRSCVSLNLAFQERLSEFVPSSDAHANHSSQPQPLQGLGLQKADKQASVLCSATSTAAPASTRATSGKSGKSTSLEKAFGSHALPKQQQIRRGSAAPQALALTGTTTRLSARSVAAAVTPGIQSAEDEVTATPAPESVGSRDDGDDEVEEPCSPMGIHGRRALARLSCAQASSSSASAGPRKHLPRTYSAEEEVLTTTMAMTATVTTTLMHANKCGPDGMPAAANEEVGDGEVRCSSSSANTSESHLHLHHSPRAPAQRGSAFDVSDDEADDNGSIAGTGTPLSLQKKSQRNPRVRKALSANSTGAPASENEGNSSEGRQDLAAGERNRSPTATGGGDMTGTAVAMDELPSTRYGTQSAFNEEGVAPQSPTAVHPSSVVAGATSRASSLSG</sequence>
<feature type="compositionally biased region" description="Polar residues" evidence="5">
    <location>
        <begin position="719"/>
        <end position="736"/>
    </location>
</feature>
<feature type="region of interest" description="Disordered" evidence="5">
    <location>
        <begin position="1"/>
        <end position="118"/>
    </location>
</feature>
<feature type="region of interest" description="Disordered" evidence="5">
    <location>
        <begin position="538"/>
        <end position="574"/>
    </location>
</feature>
<dbReference type="InterPro" id="IPR000387">
    <property type="entry name" value="Tyr_Pase_dom"/>
</dbReference>
<dbReference type="GO" id="GO:0008330">
    <property type="term" value="F:protein tyrosine/threonine phosphatase activity"/>
    <property type="evidence" value="ECO:0007669"/>
    <property type="project" value="TreeGrafter"/>
</dbReference>
<evidence type="ECO:0000256" key="4">
    <source>
        <dbReference type="ARBA" id="ARBA00022912"/>
    </source>
</evidence>
<feature type="domain" description="Tyrosine specific protein phosphatases" evidence="7">
    <location>
        <begin position="364"/>
        <end position="421"/>
    </location>
</feature>
<organism evidence="8 9">
    <name type="scientific">Leishmania donovani</name>
    <dbReference type="NCBI Taxonomy" id="5661"/>
    <lineage>
        <taxon>Eukaryota</taxon>
        <taxon>Discoba</taxon>
        <taxon>Euglenozoa</taxon>
        <taxon>Kinetoplastea</taxon>
        <taxon>Metakinetoplastina</taxon>
        <taxon>Trypanosomatida</taxon>
        <taxon>Trypanosomatidae</taxon>
        <taxon>Leishmaniinae</taxon>
        <taxon>Leishmania</taxon>
    </lineage>
</organism>
<dbReference type="PANTHER" id="PTHR10159:SF532">
    <property type="entry name" value="SPECIFICITY PROTEIN PHOSPHATASE, PUTATIVE-RELATED"/>
    <property type="match status" value="1"/>
</dbReference>
<dbReference type="InterPro" id="IPR029021">
    <property type="entry name" value="Prot-tyrosine_phosphatase-like"/>
</dbReference>
<dbReference type="SUPFAM" id="SSF52799">
    <property type="entry name" value="(Phosphotyrosine protein) phosphatases II"/>
    <property type="match status" value="1"/>
</dbReference>
<comment type="similarity">
    <text evidence="1">Belongs to the protein-tyrosine phosphatase family. Non-receptor class dual specificity subfamily.</text>
</comment>
<dbReference type="GO" id="GO:0005737">
    <property type="term" value="C:cytoplasm"/>
    <property type="evidence" value="ECO:0007669"/>
    <property type="project" value="TreeGrafter"/>
</dbReference>
<evidence type="ECO:0000256" key="3">
    <source>
        <dbReference type="ARBA" id="ARBA00022801"/>
    </source>
</evidence>
<dbReference type="InterPro" id="IPR020422">
    <property type="entry name" value="TYR_PHOSPHATASE_DUAL_dom"/>
</dbReference>
<dbReference type="PROSITE" id="PS50056">
    <property type="entry name" value="TYR_PHOSPHATASE_2"/>
    <property type="match status" value="1"/>
</dbReference>
<evidence type="ECO:0000259" key="7">
    <source>
        <dbReference type="PROSITE" id="PS50056"/>
    </source>
</evidence>
<evidence type="ECO:0000259" key="6">
    <source>
        <dbReference type="PROSITE" id="PS50054"/>
    </source>
</evidence>
<feature type="region of interest" description="Disordered" evidence="5">
    <location>
        <begin position="473"/>
        <end position="493"/>
    </location>
</feature>
<evidence type="ECO:0000256" key="2">
    <source>
        <dbReference type="ARBA" id="ARBA00013064"/>
    </source>
</evidence>
<dbReference type="VEuPathDB" id="TriTrypDB:LdBPK_050220.1"/>
<dbReference type="GO" id="GO:0043409">
    <property type="term" value="P:negative regulation of MAPK cascade"/>
    <property type="evidence" value="ECO:0007669"/>
    <property type="project" value="TreeGrafter"/>
</dbReference>
<dbReference type="FunFam" id="3.90.190.10:FF:000221">
    <property type="entry name" value="Dual specificity phosphatase-like protein"/>
    <property type="match status" value="1"/>
</dbReference>
<dbReference type="VEuPathDB" id="TriTrypDB:LdCL_050007100"/>
<comment type="caution">
    <text evidence="8">The sequence shown here is derived from an EMBL/GenBank/DDBJ whole genome shotgun (WGS) entry which is preliminary data.</text>
</comment>
<dbReference type="VEuPathDB" id="TriTrypDB:LDHU3_05.0260"/>
<keyword evidence="3" id="KW-0378">Hydrolase</keyword>
<name>A0A504X781_LEIDO</name>
<dbReference type="GO" id="GO:0033550">
    <property type="term" value="F:MAP kinase tyrosine phosphatase activity"/>
    <property type="evidence" value="ECO:0007669"/>
    <property type="project" value="TreeGrafter"/>
</dbReference>
<dbReference type="EC" id="3.1.3.48" evidence="2"/>
<gene>
    <name evidence="8" type="ORF">CGC21_9355</name>
</gene>
<dbReference type="InterPro" id="IPR016130">
    <property type="entry name" value="Tyr_Pase_AS"/>
</dbReference>
<evidence type="ECO:0000256" key="5">
    <source>
        <dbReference type="SAM" id="MobiDB-lite"/>
    </source>
</evidence>
<dbReference type="AlphaFoldDB" id="A0A504X781"/>
<feature type="compositionally biased region" description="Low complexity" evidence="5">
    <location>
        <begin position="473"/>
        <end position="485"/>
    </location>
</feature>
<feature type="compositionally biased region" description="Polar residues" evidence="5">
    <location>
        <begin position="695"/>
        <end position="706"/>
    </location>
</feature>
<evidence type="ECO:0000256" key="1">
    <source>
        <dbReference type="ARBA" id="ARBA00008601"/>
    </source>
</evidence>
<protein>
    <recommendedName>
        <fullName evidence="2">protein-tyrosine-phosphatase</fullName>
        <ecNumber evidence="2">3.1.3.48</ecNumber>
    </recommendedName>
</protein>
<dbReference type="CDD" id="cd14498">
    <property type="entry name" value="DSP"/>
    <property type="match status" value="1"/>
</dbReference>
<dbReference type="SMART" id="SM00195">
    <property type="entry name" value="DSPc"/>
    <property type="match status" value="1"/>
</dbReference>
<proteinExistence type="inferred from homology"/>
<dbReference type="Proteomes" id="UP000318447">
    <property type="component" value="Unassembled WGS sequence"/>
</dbReference>